<dbReference type="STRING" id="1618337.UT28_C0001G0098"/>
<dbReference type="EC" id="2.7.7.7" evidence="1"/>
<keyword evidence="1" id="KW-0548">Nucleotidyltransferase</keyword>
<dbReference type="PANTHER" id="PTHR11669:SF8">
    <property type="entry name" value="DNA POLYMERASE III SUBUNIT DELTA"/>
    <property type="match status" value="1"/>
</dbReference>
<dbReference type="AlphaFoldDB" id="A0A0G4B3B3"/>
<name>A0A0G4B3B3_9BACT</name>
<dbReference type="GO" id="GO:0006261">
    <property type="term" value="P:DNA-templated DNA replication"/>
    <property type="evidence" value="ECO:0007669"/>
    <property type="project" value="TreeGrafter"/>
</dbReference>
<organism evidence="1 2">
    <name type="scientific">Berkelbacteria bacterium GW2011_GWE1_39_12</name>
    <dbReference type="NCBI Taxonomy" id="1618337"/>
    <lineage>
        <taxon>Bacteria</taxon>
        <taxon>Candidatus Berkelbacteria</taxon>
    </lineage>
</organism>
<dbReference type="Gene3D" id="3.40.50.300">
    <property type="entry name" value="P-loop containing nucleotide triphosphate hydrolases"/>
    <property type="match status" value="1"/>
</dbReference>
<accession>A0A0G4B3B3</accession>
<protein>
    <submittedName>
        <fullName evidence="1">Polymerase III subunit delta', DNA polymerase III subunit delta' protein</fullName>
        <ecNumber evidence="1">2.7.7.7</ecNumber>
    </submittedName>
</protein>
<dbReference type="GO" id="GO:0003887">
    <property type="term" value="F:DNA-directed DNA polymerase activity"/>
    <property type="evidence" value="ECO:0007669"/>
    <property type="project" value="UniProtKB-EC"/>
</dbReference>
<keyword evidence="1" id="KW-0808">Transferase</keyword>
<dbReference type="KEGG" id="bbgw:UT28_C0001G0098"/>
<dbReference type="InterPro" id="IPR027417">
    <property type="entry name" value="P-loop_NTPase"/>
</dbReference>
<dbReference type="EMBL" id="CP011213">
    <property type="protein sequence ID" value="AKM81913.1"/>
    <property type="molecule type" value="Genomic_DNA"/>
</dbReference>
<dbReference type="Proteomes" id="UP000035648">
    <property type="component" value="Chromosome"/>
</dbReference>
<sequence>MQNMNINLTSQSIIIIGEVESEVLKANFKVSDQDFFEISDDYSIAHIKELLHFINLKPFNSERKLAVVSRIENLNTQSANALLKTLEEPPSYATIILTTLNEQKIIPTISSRCSKIRLGFKSNFEKTENYLDPDALKKMTVAKKFQWAAKVAETDETEKIILLWQEFYRERMHSGEDVLVILGRLNHAKDLLQTNISVKLVLESLTLSF</sequence>
<dbReference type="InterPro" id="IPR050238">
    <property type="entry name" value="DNA_Rep/Repair_Clamp_Loader"/>
</dbReference>
<dbReference type="PANTHER" id="PTHR11669">
    <property type="entry name" value="REPLICATION FACTOR C / DNA POLYMERASE III GAMMA-TAU SUBUNIT"/>
    <property type="match status" value="1"/>
</dbReference>
<dbReference type="SUPFAM" id="SSF52540">
    <property type="entry name" value="P-loop containing nucleoside triphosphate hydrolases"/>
    <property type="match status" value="1"/>
</dbReference>
<proteinExistence type="predicted"/>
<dbReference type="Pfam" id="PF13177">
    <property type="entry name" value="DNA_pol3_delta2"/>
    <property type="match status" value="1"/>
</dbReference>
<reference evidence="1 2" key="1">
    <citation type="journal article" date="2015" name="Nature">
        <title>rRNA introns, odd ribosomes, and small enigmatic genomes across a large radiation of phyla.</title>
        <authorList>
            <person name="Brown C.T."/>
            <person name="Hug L.A."/>
            <person name="Thomas B.C."/>
            <person name="Sharon I."/>
            <person name="Castelle C.J."/>
            <person name="Singh A."/>
            <person name="Wilkins M.J."/>
            <person name="Williams K.H."/>
            <person name="Banfield J.F."/>
        </authorList>
    </citation>
    <scope>NUCLEOTIDE SEQUENCE [LARGE SCALE GENOMIC DNA]</scope>
</reference>
<evidence type="ECO:0000313" key="2">
    <source>
        <dbReference type="Proteomes" id="UP000035648"/>
    </source>
</evidence>
<gene>
    <name evidence="1" type="ORF">UT28_C0001G0098</name>
</gene>
<evidence type="ECO:0000313" key="1">
    <source>
        <dbReference type="EMBL" id="AKM81913.1"/>
    </source>
</evidence>